<evidence type="ECO:0000313" key="5">
    <source>
        <dbReference type="EMBL" id="GAB1319567.1"/>
    </source>
</evidence>
<dbReference type="PANTHER" id="PTHR23065:SF54">
    <property type="entry name" value="SUPPRESSOR OF YEAST PROFILIN DELETION"/>
    <property type="match status" value="1"/>
</dbReference>
<feature type="domain" description="MHD" evidence="4">
    <location>
        <begin position="577"/>
        <end position="826"/>
    </location>
</feature>
<keyword evidence="6" id="KW-1185">Reference proteome</keyword>
<feature type="compositionally biased region" description="Polar residues" evidence="3">
    <location>
        <begin position="369"/>
        <end position="394"/>
    </location>
</feature>
<feature type="compositionally biased region" description="Low complexity" evidence="3">
    <location>
        <begin position="527"/>
        <end position="545"/>
    </location>
</feature>
<dbReference type="PROSITE" id="PS51072">
    <property type="entry name" value="MHD"/>
    <property type="match status" value="1"/>
</dbReference>
<name>A0ABQ0GPA4_9PEZI</name>
<dbReference type="InterPro" id="IPR028565">
    <property type="entry name" value="MHD"/>
</dbReference>
<dbReference type="EMBL" id="BAAFSV010000005">
    <property type="protein sequence ID" value="GAB1319567.1"/>
    <property type="molecule type" value="Genomic_DNA"/>
</dbReference>
<dbReference type="SMART" id="SM00055">
    <property type="entry name" value="FCH"/>
    <property type="match status" value="1"/>
</dbReference>
<dbReference type="CDD" id="cd09264">
    <property type="entry name" value="AP_Syp1_MHD"/>
    <property type="match status" value="1"/>
</dbReference>
<dbReference type="InterPro" id="IPR018808">
    <property type="entry name" value="Muniscin_C"/>
</dbReference>
<feature type="region of interest" description="Disordered" evidence="3">
    <location>
        <begin position="504"/>
        <end position="554"/>
    </location>
</feature>
<dbReference type="Gene3D" id="1.20.1270.60">
    <property type="entry name" value="Arfaptin homology (AH) domain/BAR domain"/>
    <property type="match status" value="1"/>
</dbReference>
<reference evidence="5 6" key="1">
    <citation type="submission" date="2024-09" db="EMBL/GenBank/DDBJ databases">
        <title>Itraconazole resistance in Madurella fahalii resulting from another homologue of gene encoding cytochrome P450 14-alpha sterol demethylase (CYP51).</title>
        <authorList>
            <person name="Yoshioka I."/>
            <person name="Fahal A.H."/>
            <person name="Kaneko S."/>
            <person name="Yaguchi T."/>
        </authorList>
    </citation>
    <scope>NUCLEOTIDE SEQUENCE [LARGE SCALE GENOMIC DNA]</scope>
    <source>
        <strain evidence="5 6">IFM 68171</strain>
    </source>
</reference>
<feature type="region of interest" description="Disordered" evidence="3">
    <location>
        <begin position="241"/>
        <end position="427"/>
    </location>
</feature>
<dbReference type="Pfam" id="PF10291">
    <property type="entry name" value="muHD"/>
    <property type="match status" value="1"/>
</dbReference>
<accession>A0ABQ0GPA4</accession>
<dbReference type="InterPro" id="IPR027267">
    <property type="entry name" value="AH/BAR_dom_sf"/>
</dbReference>
<proteinExistence type="predicted"/>
<sequence length="873" mass="95136">MATMDDLSRSEYPAMLANLQPSQAVQVLSDRVKRIARANQEIADWLQERRKVEEQYVTALRKLLVFKVPNAATELGIFQAPWDKILQSTDGIAASHQLFAQRIDKDVERPLRDFQTKKEMQNIQTISSNLQTMAKELDDATEKSEKLSKKGSRANAQKVDQAASRLEAATHQWESQAPFIFETLQALDEQRINHLRDVLTQFETHEVDQATRTQAAAEEVLNIMLEVNTAQEIQNFAQRTVAGKPKVERKSTTRQSSTSAASPARPSTGHEDNASEHSQPEPKLRSRIGTMLSRRRQSVHGFGQLPPQKGLGPFTRNIGSSHGQTLSPKASSHNLNESQNRLPSVVESPTTAEQRDSTTDKENAKTSHEGTNGVTGAETSNGAAHPNRTSSLLNGTAEDIFDAPPVPPLPQQNKEEPAKDADGFTIPVSTNDPISQAQREAATEEGDQFFKLNIKNEPIAEEDQDAKQAALSNVANALTHMGIPSRKTGTVRGRRDVRNTVYMPSLPVPDLSSENPFPSPSLPVKPPTATTLTSETSHTSHASDTQSIRSGTSFGGASSYSTIARLRHPDMHGPGYGPGLHSSIIETVSAVFQDSEPKSVKVTGEIALSYVPDPDTPFPEHQTIRLNKFSLLESIGPNRVFVSNTPSPDEFSLNLSHLSSTTSPAFTYRVHADSDTALASYCPIAIHPVWKPQGDKLGLLLQYRLNPAHPGPVTLSNVVFVMTYEGARASGVQTKPSGTHLKEKHLVYWRLGELTLSGEGWEKIICRVIGEQNAEPKAGHVEVRWEYSSTSTAATAATDGNHNGGSGISVARLVEGKGKEKEVVLPQEEDDPFADVEAPPASPPPQQPEGGGGKSWVDVPLVRKVVSGKYEAK</sequence>
<feature type="compositionally biased region" description="Pro residues" evidence="3">
    <location>
        <begin position="517"/>
        <end position="526"/>
    </location>
</feature>
<dbReference type="RefSeq" id="XP_070921297.1">
    <property type="nucleotide sequence ID" value="XM_071065196.1"/>
</dbReference>
<keyword evidence="2" id="KW-0175">Coiled coil</keyword>
<evidence type="ECO:0000256" key="2">
    <source>
        <dbReference type="SAM" id="Coils"/>
    </source>
</evidence>
<evidence type="ECO:0000313" key="6">
    <source>
        <dbReference type="Proteomes" id="UP001628179"/>
    </source>
</evidence>
<evidence type="ECO:0000259" key="4">
    <source>
        <dbReference type="PROSITE" id="PS51072"/>
    </source>
</evidence>
<dbReference type="Pfam" id="PF00611">
    <property type="entry name" value="FCH"/>
    <property type="match status" value="1"/>
</dbReference>
<evidence type="ECO:0000256" key="1">
    <source>
        <dbReference type="ARBA" id="ARBA00022583"/>
    </source>
</evidence>
<dbReference type="PANTHER" id="PTHR23065">
    <property type="entry name" value="PROLINE-SERINE-THREONINE PHOSPHATASE INTERACTING PROTEIN 1"/>
    <property type="match status" value="1"/>
</dbReference>
<organism evidence="5 6">
    <name type="scientific">Madurella fahalii</name>
    <dbReference type="NCBI Taxonomy" id="1157608"/>
    <lineage>
        <taxon>Eukaryota</taxon>
        <taxon>Fungi</taxon>
        <taxon>Dikarya</taxon>
        <taxon>Ascomycota</taxon>
        <taxon>Pezizomycotina</taxon>
        <taxon>Sordariomycetes</taxon>
        <taxon>Sordariomycetidae</taxon>
        <taxon>Sordariales</taxon>
        <taxon>Sordariales incertae sedis</taxon>
        <taxon>Madurella</taxon>
    </lineage>
</organism>
<feature type="compositionally biased region" description="Polar residues" evidence="3">
    <location>
        <begin position="317"/>
        <end position="352"/>
    </location>
</feature>
<dbReference type="CDD" id="cd07650">
    <property type="entry name" value="F-BAR_Syp1p_like"/>
    <property type="match status" value="1"/>
</dbReference>
<feature type="compositionally biased region" description="Basic and acidic residues" evidence="3">
    <location>
        <begin position="353"/>
        <end position="368"/>
    </location>
</feature>
<evidence type="ECO:0000256" key="3">
    <source>
        <dbReference type="SAM" id="MobiDB-lite"/>
    </source>
</evidence>
<feature type="region of interest" description="Disordered" evidence="3">
    <location>
        <begin position="819"/>
        <end position="858"/>
    </location>
</feature>
<keyword evidence="1" id="KW-0254">Endocytosis</keyword>
<dbReference type="SUPFAM" id="SSF103657">
    <property type="entry name" value="BAR/IMD domain-like"/>
    <property type="match status" value="1"/>
</dbReference>
<feature type="compositionally biased region" description="Basic and acidic residues" evidence="3">
    <location>
        <begin position="413"/>
        <end position="422"/>
    </location>
</feature>
<feature type="compositionally biased region" description="Basic and acidic residues" evidence="3">
    <location>
        <begin position="268"/>
        <end position="284"/>
    </location>
</feature>
<feature type="coiled-coil region" evidence="2">
    <location>
        <begin position="123"/>
        <end position="157"/>
    </location>
</feature>
<dbReference type="Proteomes" id="UP001628179">
    <property type="component" value="Unassembled WGS sequence"/>
</dbReference>
<dbReference type="InterPro" id="IPR049609">
    <property type="entry name" value="Syp1-like_MHD"/>
</dbReference>
<dbReference type="GeneID" id="98180519"/>
<feature type="compositionally biased region" description="Low complexity" evidence="3">
    <location>
        <begin position="253"/>
        <end position="267"/>
    </location>
</feature>
<protein>
    <submittedName>
        <fullName evidence="5">Suppressor of Profilin deletion</fullName>
    </submittedName>
</protein>
<comment type="caution">
    <text evidence="5">The sequence shown here is derived from an EMBL/GenBank/DDBJ whole genome shotgun (WGS) entry which is preliminary data.</text>
</comment>
<dbReference type="InterPro" id="IPR001060">
    <property type="entry name" value="FCH_dom"/>
</dbReference>
<gene>
    <name evidence="5" type="primary">SYP1</name>
    <name evidence="5" type="ORF">MFIFM68171_09777</name>
</gene>